<feature type="region of interest" description="Disordered" evidence="1">
    <location>
        <begin position="160"/>
        <end position="222"/>
    </location>
</feature>
<protein>
    <recommendedName>
        <fullName evidence="4">Ig-like domain-containing protein</fullName>
    </recommendedName>
</protein>
<feature type="chain" id="PRO_5047362366" description="Ig-like domain-containing protein" evidence="3">
    <location>
        <begin position="22"/>
        <end position="222"/>
    </location>
</feature>
<dbReference type="InterPro" id="IPR036179">
    <property type="entry name" value="Ig-like_dom_sf"/>
</dbReference>
<dbReference type="SUPFAM" id="SSF48726">
    <property type="entry name" value="Immunoglobulin"/>
    <property type="match status" value="1"/>
</dbReference>
<evidence type="ECO:0000256" key="2">
    <source>
        <dbReference type="SAM" id="Phobius"/>
    </source>
</evidence>
<feature type="compositionally biased region" description="Polar residues" evidence="1">
    <location>
        <begin position="179"/>
        <end position="198"/>
    </location>
</feature>
<reference evidence="5 6" key="1">
    <citation type="journal article" date="2022" name="Allergy">
        <title>Genome assembly and annotation of Periplaneta americana reveal a comprehensive cockroach allergen profile.</title>
        <authorList>
            <person name="Wang L."/>
            <person name="Xiong Q."/>
            <person name="Saelim N."/>
            <person name="Wang L."/>
            <person name="Nong W."/>
            <person name="Wan A.T."/>
            <person name="Shi M."/>
            <person name="Liu X."/>
            <person name="Cao Q."/>
            <person name="Hui J.H.L."/>
            <person name="Sookrung N."/>
            <person name="Leung T.F."/>
            <person name="Tungtrongchitr A."/>
            <person name="Tsui S.K.W."/>
        </authorList>
    </citation>
    <scope>NUCLEOTIDE SEQUENCE [LARGE SCALE GENOMIC DNA]</scope>
    <source>
        <strain evidence="5">PWHHKU_190912</strain>
    </source>
</reference>
<evidence type="ECO:0000256" key="1">
    <source>
        <dbReference type="SAM" id="MobiDB-lite"/>
    </source>
</evidence>
<proteinExistence type="predicted"/>
<feature type="signal peptide" evidence="3">
    <location>
        <begin position="1"/>
        <end position="21"/>
    </location>
</feature>
<dbReference type="InterPro" id="IPR013783">
    <property type="entry name" value="Ig-like_fold"/>
</dbReference>
<dbReference type="EMBL" id="JAJSOF020000001">
    <property type="protein sequence ID" value="KAJ4450878.1"/>
    <property type="molecule type" value="Genomic_DNA"/>
</dbReference>
<dbReference type="InterPro" id="IPR007110">
    <property type="entry name" value="Ig-like_dom"/>
</dbReference>
<keyword evidence="3" id="KW-0732">Signal</keyword>
<feature type="transmembrane region" description="Helical" evidence="2">
    <location>
        <begin position="128"/>
        <end position="152"/>
    </location>
</feature>
<comment type="caution">
    <text evidence="5">The sequence shown here is derived from an EMBL/GenBank/DDBJ whole genome shotgun (WGS) entry which is preliminary data.</text>
</comment>
<organism evidence="5 6">
    <name type="scientific">Periplaneta americana</name>
    <name type="common">American cockroach</name>
    <name type="synonym">Blatta americana</name>
    <dbReference type="NCBI Taxonomy" id="6978"/>
    <lineage>
        <taxon>Eukaryota</taxon>
        <taxon>Metazoa</taxon>
        <taxon>Ecdysozoa</taxon>
        <taxon>Arthropoda</taxon>
        <taxon>Hexapoda</taxon>
        <taxon>Insecta</taxon>
        <taxon>Pterygota</taxon>
        <taxon>Neoptera</taxon>
        <taxon>Polyneoptera</taxon>
        <taxon>Dictyoptera</taxon>
        <taxon>Blattodea</taxon>
        <taxon>Blattoidea</taxon>
        <taxon>Blattidae</taxon>
        <taxon>Blattinae</taxon>
        <taxon>Periplaneta</taxon>
    </lineage>
</organism>
<keyword evidence="2" id="KW-0812">Transmembrane</keyword>
<keyword evidence="2" id="KW-1133">Transmembrane helix</keyword>
<dbReference type="InterPro" id="IPR003599">
    <property type="entry name" value="Ig_sub"/>
</dbReference>
<name>A0ABQ8TX16_PERAM</name>
<dbReference type="PROSITE" id="PS50835">
    <property type="entry name" value="IG_LIKE"/>
    <property type="match status" value="1"/>
</dbReference>
<dbReference type="SMART" id="SM00409">
    <property type="entry name" value="IG"/>
    <property type="match status" value="1"/>
</dbReference>
<evidence type="ECO:0000313" key="6">
    <source>
        <dbReference type="Proteomes" id="UP001148838"/>
    </source>
</evidence>
<dbReference type="Proteomes" id="UP001148838">
    <property type="component" value="Unassembled WGS sequence"/>
</dbReference>
<keyword evidence="6" id="KW-1185">Reference proteome</keyword>
<feature type="domain" description="Ig-like" evidence="4">
    <location>
        <begin position="31"/>
        <end position="104"/>
    </location>
</feature>
<evidence type="ECO:0000256" key="3">
    <source>
        <dbReference type="SAM" id="SignalP"/>
    </source>
</evidence>
<evidence type="ECO:0000313" key="5">
    <source>
        <dbReference type="EMBL" id="KAJ4450878.1"/>
    </source>
</evidence>
<sequence length="222" mass="24307">MGIAAAVVLSLWAAVIDSVVGQVIVQEVNVGGTATLPCLSNDDSHRFQFWQLQGDKVVGPGNAVNREKYRYEVLTGTLYIKSVSTSEAGFYKCVSKGLTDPSFNVQAVELIVKKDWEEVWETDPETNVLRVAVAVVTLIVLIGLAFLAYRLIKRRRTSRFRDMSDEESPDETVPHGGSYNVSNLPPMTPTHASPSQGLDNPALDTDFPKEFQGIGATSDSRM</sequence>
<gene>
    <name evidence="5" type="ORF">ANN_02310</name>
</gene>
<dbReference type="Gene3D" id="2.60.40.10">
    <property type="entry name" value="Immunoglobulins"/>
    <property type="match status" value="1"/>
</dbReference>
<evidence type="ECO:0000259" key="4">
    <source>
        <dbReference type="PROSITE" id="PS50835"/>
    </source>
</evidence>
<accession>A0ABQ8TX16</accession>
<keyword evidence="2" id="KW-0472">Membrane</keyword>